<dbReference type="EMBL" id="JAJNBZ010000007">
    <property type="protein sequence ID" value="MCE5169975.1"/>
    <property type="molecule type" value="Genomic_DNA"/>
</dbReference>
<accession>A0ABS8YHE9</accession>
<keyword evidence="3" id="KW-1185">Reference proteome</keyword>
<dbReference type="Proteomes" id="UP001199916">
    <property type="component" value="Unassembled WGS sequence"/>
</dbReference>
<gene>
    <name evidence="2" type="ORF">LQV63_11705</name>
</gene>
<feature type="domain" description="Spore germination protein N-terminal" evidence="1">
    <location>
        <begin position="2"/>
        <end position="60"/>
    </location>
</feature>
<evidence type="ECO:0000259" key="1">
    <source>
        <dbReference type="Pfam" id="PF25198"/>
    </source>
</evidence>
<organism evidence="2 3">
    <name type="scientific">Paenibacillus profundus</name>
    <dbReference type="NCBI Taxonomy" id="1173085"/>
    <lineage>
        <taxon>Bacteria</taxon>
        <taxon>Bacillati</taxon>
        <taxon>Bacillota</taxon>
        <taxon>Bacilli</taxon>
        <taxon>Bacillales</taxon>
        <taxon>Paenibacillaceae</taxon>
        <taxon>Paenibacillus</taxon>
    </lineage>
</organism>
<dbReference type="InterPro" id="IPR057336">
    <property type="entry name" value="GerAC_N"/>
</dbReference>
<reference evidence="2 3" key="1">
    <citation type="submission" date="2021-11" db="EMBL/GenBank/DDBJ databases">
        <title>Draft genome sequence of Paenibacillus profundus YoMME, a new Gram-positive bacteria with exoelectrogenic properties.</title>
        <authorList>
            <person name="Hubenova Y."/>
            <person name="Hubenova E."/>
            <person name="Manasiev Y."/>
            <person name="Peykov S."/>
            <person name="Mitov M."/>
        </authorList>
    </citation>
    <scope>NUCLEOTIDE SEQUENCE [LARGE SCALE GENOMIC DNA]</scope>
    <source>
        <strain evidence="2 3">YoMME</strain>
    </source>
</reference>
<dbReference type="Pfam" id="PF25198">
    <property type="entry name" value="Spore_GerAC_N"/>
    <property type="match status" value="1"/>
</dbReference>
<proteinExistence type="predicted"/>
<evidence type="ECO:0000313" key="2">
    <source>
        <dbReference type="EMBL" id="MCE5169975.1"/>
    </source>
</evidence>
<sequence length="120" mass="13826">MVEGPLSDVLHFSPNNKPRLPLHLSNLIDTAVFRNETTKTNLQEFHRQLKEKGITPSMTVLCKEKDIIILGTALLDKHAQYLFTIDSDETKLLYILKHQTSREFPFTLKMPMASLYLTLK</sequence>
<evidence type="ECO:0000313" key="3">
    <source>
        <dbReference type="Proteomes" id="UP001199916"/>
    </source>
</evidence>
<name>A0ABS8YHE9_9BACL</name>
<protein>
    <recommendedName>
        <fullName evidence="1">Spore germination protein N-terminal domain-containing protein</fullName>
    </recommendedName>
</protein>
<comment type="caution">
    <text evidence="2">The sequence shown here is derived from an EMBL/GenBank/DDBJ whole genome shotgun (WGS) entry which is preliminary data.</text>
</comment>